<dbReference type="RefSeq" id="WP_052682565.1">
    <property type="nucleotide sequence ID" value="NZ_BAAAUP010000002.1"/>
</dbReference>
<dbReference type="InterPro" id="IPR036890">
    <property type="entry name" value="HATPase_C_sf"/>
</dbReference>
<sequence length="592" mass="61256">MNEPAIVSTAAAVISAVAVAVLVAAVIRRRRFTLADAGVLLVLVAIPVASVQPSDVAWDGVLNATGYALVFASYPGGRVVPRWLWIPVVSVVAGAAGLAVVGTAALDESWYLILVPFAMTVLIIGTVVRYLRRLSTSEREGVRWAVLGAIVTFGGMSVVVAATALSSTTIANSGPWVDALVTTLVIASPVALAVGIAAPRLAPVDVVLFEVVRVIVVAVPTVILVGLVVGWLPQHPWPAAIAAGVVAVPLWFVGGRIAAWFVYHGRMSPAVAVRALDSVLGAADDPTDAPQVIAEVVARALGSARTIVSGPGLRSGTSGEAVSSDARAPDEVVAVPYAGVEIARITVSARTGETGLTRTDRRVLDQLAQRAAASLHAARTVNDLVDARAALVCAHEEERKRLRRDLHDELAPTLVGLRLTASGVVRLLEASNGALAGTARTMVADVEAAIDQTRALAHGLRPPVLDADGLVAAIRARARSTDGLRVSVAAPTAQLDLPAAVEVAALRIVQEAVTNARKHSGARNCEVLVTIDDHTLLVHVDDDGHGITHTARPGLGLASMRDRVNDLGGRFDLETSPLGGLRVAAALPVGAT</sequence>
<feature type="transmembrane region" description="Helical" evidence="4">
    <location>
        <begin position="34"/>
        <end position="51"/>
    </location>
</feature>
<feature type="transmembrane region" description="Helical" evidence="4">
    <location>
        <begin position="144"/>
        <end position="167"/>
    </location>
</feature>
<dbReference type="EC" id="2.7.13.3" evidence="6"/>
<feature type="transmembrane region" description="Helical" evidence="4">
    <location>
        <begin position="239"/>
        <end position="263"/>
    </location>
</feature>
<keyword evidence="4" id="KW-1133">Transmembrane helix</keyword>
<dbReference type="GO" id="GO:0000155">
    <property type="term" value="F:phosphorelay sensor kinase activity"/>
    <property type="evidence" value="ECO:0007669"/>
    <property type="project" value="InterPro"/>
</dbReference>
<dbReference type="Pfam" id="PF07730">
    <property type="entry name" value="HisKA_3"/>
    <property type="match status" value="1"/>
</dbReference>
<dbReference type="InterPro" id="IPR011712">
    <property type="entry name" value="Sig_transdc_His_kin_sub3_dim/P"/>
</dbReference>
<feature type="transmembrane region" description="Helical" evidence="4">
    <location>
        <begin position="179"/>
        <end position="199"/>
    </location>
</feature>
<dbReference type="Proteomes" id="UP000033956">
    <property type="component" value="Unassembled WGS sequence"/>
</dbReference>
<dbReference type="Gene3D" id="3.30.565.10">
    <property type="entry name" value="Histidine kinase-like ATPase, C-terminal domain"/>
    <property type="match status" value="1"/>
</dbReference>
<dbReference type="CDD" id="cd16917">
    <property type="entry name" value="HATPase_UhpB-NarQ-NarX-like"/>
    <property type="match status" value="1"/>
</dbReference>
<dbReference type="GO" id="GO:0016020">
    <property type="term" value="C:membrane"/>
    <property type="evidence" value="ECO:0007669"/>
    <property type="project" value="InterPro"/>
</dbReference>
<dbReference type="STRING" id="92835.RS81_02523"/>
<comment type="caution">
    <text evidence="6">The sequence shown here is derived from an EMBL/GenBank/DDBJ whole genome shotgun (WGS) entry which is preliminary data.</text>
</comment>
<keyword evidence="4" id="KW-0472">Membrane</keyword>
<accession>A0A0M2H352</accession>
<dbReference type="GO" id="GO:0046983">
    <property type="term" value="F:protein dimerization activity"/>
    <property type="evidence" value="ECO:0007669"/>
    <property type="project" value="InterPro"/>
</dbReference>
<feature type="transmembrane region" description="Helical" evidence="4">
    <location>
        <begin position="110"/>
        <end position="132"/>
    </location>
</feature>
<feature type="transmembrane region" description="Helical" evidence="4">
    <location>
        <begin position="83"/>
        <end position="104"/>
    </location>
</feature>
<protein>
    <submittedName>
        <fullName evidence="6">Sensor histidine kinase ComP</fullName>
        <ecNumber evidence="6">2.7.13.3</ecNumber>
    </submittedName>
</protein>
<dbReference type="PANTHER" id="PTHR24421">
    <property type="entry name" value="NITRATE/NITRITE SENSOR PROTEIN NARX-RELATED"/>
    <property type="match status" value="1"/>
</dbReference>
<dbReference type="InterPro" id="IPR050482">
    <property type="entry name" value="Sensor_HK_TwoCompSys"/>
</dbReference>
<reference evidence="6 7" key="1">
    <citation type="submission" date="2015-02" db="EMBL/GenBank/DDBJ databases">
        <title>Draft genome sequences of ten Microbacterium spp. with emphasis on heavy metal contaminated environments.</title>
        <authorList>
            <person name="Corretto E."/>
        </authorList>
    </citation>
    <scope>NUCLEOTIDE SEQUENCE [LARGE SCALE GENOMIC DNA]</scope>
    <source>
        <strain evidence="6 7">DSM 12510</strain>
    </source>
</reference>
<keyword evidence="7" id="KW-1185">Reference proteome</keyword>
<organism evidence="6 7">
    <name type="scientific">Microbacterium terrae</name>
    <dbReference type="NCBI Taxonomy" id="69369"/>
    <lineage>
        <taxon>Bacteria</taxon>
        <taxon>Bacillati</taxon>
        <taxon>Actinomycetota</taxon>
        <taxon>Actinomycetes</taxon>
        <taxon>Micrococcales</taxon>
        <taxon>Microbacteriaceae</taxon>
        <taxon>Microbacterium</taxon>
    </lineage>
</organism>
<dbReference type="SMART" id="SM00387">
    <property type="entry name" value="HATPase_c"/>
    <property type="match status" value="1"/>
</dbReference>
<dbReference type="AlphaFoldDB" id="A0A0M2H352"/>
<feature type="domain" description="Histidine kinase/HSP90-like ATPase" evidence="5">
    <location>
        <begin position="500"/>
        <end position="591"/>
    </location>
</feature>
<dbReference type="OrthoDB" id="5242012at2"/>
<keyword evidence="3" id="KW-0902">Two-component regulatory system</keyword>
<evidence type="ECO:0000256" key="1">
    <source>
        <dbReference type="ARBA" id="ARBA00022679"/>
    </source>
</evidence>
<evidence type="ECO:0000256" key="3">
    <source>
        <dbReference type="ARBA" id="ARBA00023012"/>
    </source>
</evidence>
<evidence type="ECO:0000256" key="2">
    <source>
        <dbReference type="ARBA" id="ARBA00022777"/>
    </source>
</evidence>
<name>A0A0M2H352_9MICO</name>
<dbReference type="SUPFAM" id="SSF55874">
    <property type="entry name" value="ATPase domain of HSP90 chaperone/DNA topoisomerase II/histidine kinase"/>
    <property type="match status" value="1"/>
</dbReference>
<dbReference type="PATRIC" id="fig|92835.4.peg.2556"/>
<gene>
    <name evidence="6" type="primary">comP</name>
    <name evidence="6" type="ORF">RS81_02523</name>
</gene>
<evidence type="ECO:0000259" key="5">
    <source>
        <dbReference type="SMART" id="SM00387"/>
    </source>
</evidence>
<keyword evidence="4" id="KW-0812">Transmembrane</keyword>
<feature type="transmembrane region" description="Helical" evidence="4">
    <location>
        <begin position="211"/>
        <end position="233"/>
    </location>
</feature>
<feature type="transmembrane region" description="Helical" evidence="4">
    <location>
        <begin position="6"/>
        <end position="27"/>
    </location>
</feature>
<evidence type="ECO:0000313" key="7">
    <source>
        <dbReference type="Proteomes" id="UP000033956"/>
    </source>
</evidence>
<evidence type="ECO:0000256" key="4">
    <source>
        <dbReference type="SAM" id="Phobius"/>
    </source>
</evidence>
<dbReference type="InterPro" id="IPR003594">
    <property type="entry name" value="HATPase_dom"/>
</dbReference>
<evidence type="ECO:0000313" key="6">
    <source>
        <dbReference type="EMBL" id="KJL38728.1"/>
    </source>
</evidence>
<dbReference type="Pfam" id="PF02518">
    <property type="entry name" value="HATPase_c"/>
    <property type="match status" value="1"/>
</dbReference>
<keyword evidence="2 6" id="KW-0418">Kinase</keyword>
<keyword evidence="1 6" id="KW-0808">Transferase</keyword>
<proteinExistence type="predicted"/>
<dbReference type="Gene3D" id="1.20.5.1930">
    <property type="match status" value="1"/>
</dbReference>
<feature type="transmembrane region" description="Helical" evidence="4">
    <location>
        <begin position="57"/>
        <end position="76"/>
    </location>
</feature>
<dbReference type="EMBL" id="JYIZ01000054">
    <property type="protein sequence ID" value="KJL38728.1"/>
    <property type="molecule type" value="Genomic_DNA"/>
</dbReference>